<gene>
    <name evidence="2" type="ordered locus">NT01EI_3296</name>
</gene>
<reference evidence="3" key="1">
    <citation type="submission" date="2009-03" db="EMBL/GenBank/DDBJ databases">
        <title>Complete genome sequence of Edwardsiella ictaluri 93-146.</title>
        <authorList>
            <person name="Williams M.L."/>
            <person name="Gillaspy A.F."/>
            <person name="Dyer D.W."/>
            <person name="Thune R.L."/>
            <person name="Waldbieser G.C."/>
            <person name="Schuster S.C."/>
            <person name="Gipson J."/>
            <person name="Zaitshik J."/>
            <person name="Landry C."/>
            <person name="Lawrence M.L."/>
        </authorList>
    </citation>
    <scope>NUCLEOTIDE SEQUENCE [LARGE SCALE GENOMIC DNA]</scope>
    <source>
        <strain evidence="3">93-146</strain>
    </source>
</reference>
<organism evidence="2 3">
    <name type="scientific">Edwardsiella ictaluri (strain 93-146)</name>
    <dbReference type="NCBI Taxonomy" id="634503"/>
    <lineage>
        <taxon>Bacteria</taxon>
        <taxon>Pseudomonadati</taxon>
        <taxon>Pseudomonadota</taxon>
        <taxon>Gammaproteobacteria</taxon>
        <taxon>Enterobacterales</taxon>
        <taxon>Hafniaceae</taxon>
        <taxon>Edwardsiella</taxon>
    </lineage>
</organism>
<keyword evidence="1" id="KW-0812">Transmembrane</keyword>
<name>C5B907_EDWI9</name>
<evidence type="ECO:0000313" key="3">
    <source>
        <dbReference type="Proteomes" id="UP000001485"/>
    </source>
</evidence>
<accession>C5B907</accession>
<dbReference type="Proteomes" id="UP000001485">
    <property type="component" value="Chromosome"/>
</dbReference>
<dbReference type="EMBL" id="CP001600">
    <property type="protein sequence ID" value="ACR70435.1"/>
    <property type="molecule type" value="Genomic_DNA"/>
</dbReference>
<reference evidence="2 3" key="2">
    <citation type="journal article" date="2012" name="J. Bacteriol.">
        <title>Genome Sequence of Edwardsiella ictaluri 93-146, a Strain Associated with a Natural Channel Catfish Outbreak of Enteric Septicemia of Catfish.</title>
        <authorList>
            <person name="Williams M.L."/>
            <person name="Gillaspy A.F."/>
            <person name="Dyer D.W."/>
            <person name="Thune R.L."/>
            <person name="Waldbieser G.C."/>
            <person name="Schuster S.C."/>
            <person name="Gipson J."/>
            <person name="Zaitshik J."/>
            <person name="Landry C."/>
            <person name="Banes M.M."/>
            <person name="Lawrence M.L."/>
        </authorList>
    </citation>
    <scope>NUCLEOTIDE SEQUENCE [LARGE SCALE GENOMIC DNA]</scope>
    <source>
        <strain evidence="2 3">93-146</strain>
    </source>
</reference>
<protein>
    <submittedName>
        <fullName evidence="2">Uncharacterized protein</fullName>
    </submittedName>
</protein>
<dbReference type="AlphaFoldDB" id="C5B907"/>
<evidence type="ECO:0000313" key="2">
    <source>
        <dbReference type="EMBL" id="ACR70435.1"/>
    </source>
</evidence>
<evidence type="ECO:0000256" key="1">
    <source>
        <dbReference type="SAM" id="Phobius"/>
    </source>
</evidence>
<dbReference type="HOGENOM" id="CLU_3042922_0_0_6"/>
<feature type="transmembrane region" description="Helical" evidence="1">
    <location>
        <begin position="6"/>
        <end position="28"/>
    </location>
</feature>
<dbReference type="KEGG" id="eic:NT01EI_3296"/>
<sequence>MIFYVIFICVFGCYVYLINPYLFPIYIIDRFYSISFVLYQSHAMVTLWGGTDVR</sequence>
<keyword evidence="1" id="KW-1133">Transmembrane helix</keyword>
<proteinExistence type="predicted"/>
<keyword evidence="1" id="KW-0472">Membrane</keyword>